<accession>A0A0D1L1W6</accession>
<protein>
    <submittedName>
        <fullName evidence="2">Uncharacterized protein</fullName>
    </submittedName>
</protein>
<sequence length="261" mass="29095">MPFCVASIGPSYKWNGLVVFALIALGLLLAGGAIVYNRRRHRPTLLTLTNENALLTDELARCEEQIDNRATNLINVVNVLLRDLANDLGIYRGDTRLSVYRHNEDKFYLVGRVSPNENYAAVGRTSYPDSQGFIGQVWRAADDKTNVTFPTDRQDWVETQVQSYGLSRSEAEVLKMHTVFMTATKLRRDVHDAAFGVLCIECDRKRGSVKAGTLNEVRNSPQFKTLTSILDISLTGLSHDEVKRGFLDKASNSGSLPTQQS</sequence>
<evidence type="ECO:0000313" key="2">
    <source>
        <dbReference type="EMBL" id="KIU15020.1"/>
    </source>
</evidence>
<evidence type="ECO:0000313" key="3">
    <source>
        <dbReference type="Proteomes" id="UP000032221"/>
    </source>
</evidence>
<feature type="transmembrane region" description="Helical" evidence="1">
    <location>
        <begin position="17"/>
        <end position="36"/>
    </location>
</feature>
<organism evidence="2 3">
    <name type="scientific">Mycolicibacterium llatzerense</name>
    <dbReference type="NCBI Taxonomy" id="280871"/>
    <lineage>
        <taxon>Bacteria</taxon>
        <taxon>Bacillati</taxon>
        <taxon>Actinomycetota</taxon>
        <taxon>Actinomycetes</taxon>
        <taxon>Mycobacteriales</taxon>
        <taxon>Mycobacteriaceae</taxon>
        <taxon>Mycolicibacterium</taxon>
    </lineage>
</organism>
<dbReference type="AlphaFoldDB" id="A0A0D1L1W6"/>
<comment type="caution">
    <text evidence="2">The sequence shown here is derived from an EMBL/GenBank/DDBJ whole genome shotgun (WGS) entry which is preliminary data.</text>
</comment>
<name>A0A0D1L1W6_9MYCO</name>
<reference evidence="2 3" key="1">
    <citation type="submission" date="2015-01" db="EMBL/GenBank/DDBJ databases">
        <title>Genome sequence of Mycobacterium llatzerense and Mycobacterium immunogenum recovered from brain abscess.</title>
        <authorList>
            <person name="Greninger A.L."/>
            <person name="Langelier C."/>
            <person name="Cunningham G."/>
            <person name="Chiu C.Y."/>
            <person name="Miller S."/>
        </authorList>
    </citation>
    <scope>NUCLEOTIDE SEQUENCE [LARGE SCALE GENOMIC DNA]</scope>
    <source>
        <strain evidence="2 3">CLUC14</strain>
    </source>
</reference>
<proteinExistence type="predicted"/>
<dbReference type="Proteomes" id="UP000032221">
    <property type="component" value="Unassembled WGS sequence"/>
</dbReference>
<keyword evidence="1" id="KW-0812">Transmembrane</keyword>
<dbReference type="PATRIC" id="fig|280871.6.peg.4372"/>
<keyword evidence="3" id="KW-1185">Reference proteome</keyword>
<keyword evidence="1" id="KW-1133">Transmembrane helix</keyword>
<evidence type="ECO:0000256" key="1">
    <source>
        <dbReference type="SAM" id="Phobius"/>
    </source>
</evidence>
<gene>
    <name evidence="2" type="ORF">TL10_21120</name>
</gene>
<keyword evidence="1" id="KW-0472">Membrane</keyword>
<dbReference type="EMBL" id="JXST01000033">
    <property type="protein sequence ID" value="KIU15020.1"/>
    <property type="molecule type" value="Genomic_DNA"/>
</dbReference>